<dbReference type="RefSeq" id="WP_380862416.1">
    <property type="nucleotide sequence ID" value="NZ_JBHSKM010000035.1"/>
</dbReference>
<sequence>MEFIPAATRAQRPVTLSSPTFVQEKDFLIGRIGLIGVQAQWPNGRIPAFTGGYLFAAVREVR</sequence>
<dbReference type="Proteomes" id="UP001596263">
    <property type="component" value="Unassembled WGS sequence"/>
</dbReference>
<organism evidence="1 2">
    <name type="scientific">Streptomyces coerulescens</name>
    <dbReference type="NCBI Taxonomy" id="29304"/>
    <lineage>
        <taxon>Bacteria</taxon>
        <taxon>Bacillati</taxon>
        <taxon>Actinomycetota</taxon>
        <taxon>Actinomycetes</taxon>
        <taxon>Kitasatosporales</taxon>
        <taxon>Streptomycetaceae</taxon>
        <taxon>Streptomyces</taxon>
    </lineage>
</organism>
<protein>
    <submittedName>
        <fullName evidence="1">Uncharacterized protein</fullName>
    </submittedName>
</protein>
<evidence type="ECO:0000313" key="2">
    <source>
        <dbReference type="Proteomes" id="UP001596263"/>
    </source>
</evidence>
<accession>A0ABW0CW68</accession>
<keyword evidence="2" id="KW-1185">Reference proteome</keyword>
<evidence type="ECO:0000313" key="1">
    <source>
        <dbReference type="EMBL" id="MFC5219036.1"/>
    </source>
</evidence>
<proteinExistence type="predicted"/>
<dbReference type="EMBL" id="JBHSKM010000035">
    <property type="protein sequence ID" value="MFC5219036.1"/>
    <property type="molecule type" value="Genomic_DNA"/>
</dbReference>
<reference evidence="2" key="1">
    <citation type="journal article" date="2019" name="Int. J. Syst. Evol. Microbiol.">
        <title>The Global Catalogue of Microorganisms (GCM) 10K type strain sequencing project: providing services to taxonomists for standard genome sequencing and annotation.</title>
        <authorList>
            <consortium name="The Broad Institute Genomics Platform"/>
            <consortium name="The Broad Institute Genome Sequencing Center for Infectious Disease"/>
            <person name="Wu L."/>
            <person name="Ma J."/>
        </authorList>
    </citation>
    <scope>NUCLEOTIDE SEQUENCE [LARGE SCALE GENOMIC DNA]</scope>
    <source>
        <strain evidence="2">KCTC 42586</strain>
    </source>
</reference>
<name>A0ABW0CW68_STRCD</name>
<comment type="caution">
    <text evidence="1">The sequence shown here is derived from an EMBL/GenBank/DDBJ whole genome shotgun (WGS) entry which is preliminary data.</text>
</comment>
<gene>
    <name evidence="1" type="ORF">ACFPQ9_34875</name>
</gene>